<dbReference type="InterPro" id="IPR029044">
    <property type="entry name" value="Nucleotide-diphossugar_trans"/>
</dbReference>
<evidence type="ECO:0000313" key="2">
    <source>
        <dbReference type="EMBL" id="TYZ29944.1"/>
    </source>
</evidence>
<dbReference type="InterPro" id="IPR001173">
    <property type="entry name" value="Glyco_trans_2-like"/>
</dbReference>
<evidence type="ECO:0000313" key="3">
    <source>
        <dbReference type="Proteomes" id="UP000322783"/>
    </source>
</evidence>
<keyword evidence="2" id="KW-0808">Transferase</keyword>
<gene>
    <name evidence="2" type="ORF">FZ041_03240</name>
</gene>
<dbReference type="GO" id="GO:0016740">
    <property type="term" value="F:transferase activity"/>
    <property type="evidence" value="ECO:0007669"/>
    <property type="project" value="UniProtKB-KW"/>
</dbReference>
<dbReference type="RefSeq" id="WP_149188503.1">
    <property type="nucleotide sequence ID" value="NZ_VTOZ01000005.1"/>
</dbReference>
<reference evidence="2 3" key="1">
    <citation type="submission" date="2019-08" db="EMBL/GenBank/DDBJ databases">
        <title>Selenomonas sp. mPRGC5 and Selenomonas sp. mPRGC8 isolated from ruminal fluid of dairy goat (Capra hircus).</title>
        <authorList>
            <person name="Poothong S."/>
            <person name="Nuengjamnong C."/>
            <person name="Tanasupawat S."/>
        </authorList>
    </citation>
    <scope>NUCLEOTIDE SEQUENCE [LARGE SCALE GENOMIC DNA]</scope>
    <source>
        <strain evidence="3">mPRGC8</strain>
    </source>
</reference>
<dbReference type="EMBL" id="VTOZ01000005">
    <property type="protein sequence ID" value="TYZ29944.1"/>
    <property type="molecule type" value="Genomic_DNA"/>
</dbReference>
<accession>A0A5D6WUA1</accession>
<dbReference type="SUPFAM" id="SSF53448">
    <property type="entry name" value="Nucleotide-diphospho-sugar transferases"/>
    <property type="match status" value="1"/>
</dbReference>
<protein>
    <submittedName>
        <fullName evidence="2">Glycosyltransferase family 2 protein</fullName>
    </submittedName>
</protein>
<organism evidence="2 3">
    <name type="scientific">Selenomonas caprae</name>
    <dbReference type="NCBI Taxonomy" id="2606905"/>
    <lineage>
        <taxon>Bacteria</taxon>
        <taxon>Bacillati</taxon>
        <taxon>Bacillota</taxon>
        <taxon>Negativicutes</taxon>
        <taxon>Selenomonadales</taxon>
        <taxon>Selenomonadaceae</taxon>
        <taxon>Selenomonas</taxon>
    </lineage>
</organism>
<dbReference type="Proteomes" id="UP000322783">
    <property type="component" value="Unassembled WGS sequence"/>
</dbReference>
<evidence type="ECO:0000259" key="1">
    <source>
        <dbReference type="Pfam" id="PF00535"/>
    </source>
</evidence>
<dbReference type="Pfam" id="PF00535">
    <property type="entry name" value="Glycos_transf_2"/>
    <property type="match status" value="1"/>
</dbReference>
<feature type="domain" description="Glycosyltransferase 2-like" evidence="1">
    <location>
        <begin position="11"/>
        <end position="181"/>
    </location>
</feature>
<comment type="caution">
    <text evidence="2">The sequence shown here is derived from an EMBL/GenBank/DDBJ whole genome shotgun (WGS) entry which is preliminary data.</text>
</comment>
<dbReference type="Gene3D" id="3.90.550.10">
    <property type="entry name" value="Spore Coat Polysaccharide Biosynthesis Protein SpsA, Chain A"/>
    <property type="match status" value="1"/>
</dbReference>
<sequence>MQSNGIAVECSVMVCNYCPSWDKLRLTLKSILMQEDCNFEIVITDDGSEDNLFYEIQDFFYKQGFSKYKLVSSPNNNGTVYNVLQGLNACVGNLVRPASPGDFLHGKHVLRDWVDFMHAHTECIMSYCDAIYYHMENGKIVSTKEIAHPQYRNISSGEKVLRKYLLCGDICLGAASMFRRESWIKYLEMIAGKVIYAEDHSYRLMIYCGEQFAHVPRSFLLYEYGTGISTSGSSVWAERLNEDWKKANEIMLSMKPCDEAKRLNVQEFLKIEQKHGWMYRLLRWWICPSRILFSIRKKLFPNRTPTQVDKDFVQELLR</sequence>
<dbReference type="AlphaFoldDB" id="A0A5D6WUA1"/>
<keyword evidence="3" id="KW-1185">Reference proteome</keyword>
<proteinExistence type="predicted"/>
<name>A0A5D6WUA1_9FIRM</name>